<evidence type="ECO:0000256" key="12">
    <source>
        <dbReference type="ARBA" id="ARBA00049308"/>
    </source>
</evidence>
<feature type="domain" description="Protein kinase" evidence="15">
    <location>
        <begin position="690"/>
        <end position="948"/>
    </location>
</feature>
<dbReference type="Pfam" id="PF00350">
    <property type="entry name" value="Dynamin_N"/>
    <property type="match status" value="1"/>
</dbReference>
<keyword evidence="3" id="KW-0963">Cytoplasm</keyword>
<dbReference type="EnsemblMetazoa" id="XM_021036146.2">
    <property type="protein sequence ID" value="XP_020891805.1"/>
    <property type="gene ID" value="LOC110231158"/>
</dbReference>
<dbReference type="GO" id="GO:0005737">
    <property type="term" value="C:cytoplasm"/>
    <property type="evidence" value="ECO:0007669"/>
    <property type="project" value="UniProtKB-SubCell"/>
</dbReference>
<keyword evidence="17" id="KW-1185">Reference proteome</keyword>
<dbReference type="InterPro" id="IPR051302">
    <property type="entry name" value="Dual_SerThr-Tyr_Kinase"/>
</dbReference>
<feature type="region of interest" description="Disordered" evidence="14">
    <location>
        <begin position="277"/>
        <end position="300"/>
    </location>
</feature>
<dbReference type="InterPro" id="IPR027417">
    <property type="entry name" value="P-loop_NTPase"/>
</dbReference>
<dbReference type="InterPro" id="IPR045063">
    <property type="entry name" value="Dynamin_N"/>
</dbReference>
<evidence type="ECO:0000256" key="8">
    <source>
        <dbReference type="ARBA" id="ARBA00040421"/>
    </source>
</evidence>
<name>A0A913WNS7_EXADI</name>
<evidence type="ECO:0000256" key="14">
    <source>
        <dbReference type="SAM" id="MobiDB-lite"/>
    </source>
</evidence>
<dbReference type="OrthoDB" id="4062651at2759"/>
<dbReference type="GeneID" id="110231158"/>
<dbReference type="InterPro" id="IPR000719">
    <property type="entry name" value="Prot_kinase_dom"/>
</dbReference>
<evidence type="ECO:0000256" key="10">
    <source>
        <dbReference type="ARBA" id="ARBA00042638"/>
    </source>
</evidence>
<dbReference type="SUPFAM" id="SSF52540">
    <property type="entry name" value="P-loop containing nucleoside triphosphate hydrolases"/>
    <property type="match status" value="1"/>
</dbReference>
<dbReference type="SUPFAM" id="SSF56112">
    <property type="entry name" value="Protein kinase-like (PK-like)"/>
    <property type="match status" value="1"/>
</dbReference>
<dbReference type="Proteomes" id="UP000887567">
    <property type="component" value="Unplaced"/>
</dbReference>
<dbReference type="GO" id="GO:0070374">
    <property type="term" value="P:positive regulation of ERK1 and ERK2 cascade"/>
    <property type="evidence" value="ECO:0007669"/>
    <property type="project" value="TreeGrafter"/>
</dbReference>
<keyword evidence="7" id="KW-0829">Tyrosine-protein kinase</keyword>
<dbReference type="Gene3D" id="1.10.510.10">
    <property type="entry name" value="Transferase(Phosphotransferase) domain 1"/>
    <property type="match status" value="1"/>
</dbReference>
<dbReference type="Pfam" id="PF00069">
    <property type="entry name" value="Pkinase"/>
    <property type="match status" value="1"/>
</dbReference>
<dbReference type="GO" id="GO:0005524">
    <property type="term" value="F:ATP binding"/>
    <property type="evidence" value="ECO:0007669"/>
    <property type="project" value="InterPro"/>
</dbReference>
<dbReference type="RefSeq" id="XP_020891805.1">
    <property type="nucleotide sequence ID" value="XM_021036146.2"/>
</dbReference>
<dbReference type="PANTHER" id="PTHR46392:SF1">
    <property type="entry name" value="DUAL SERINE_THREONINE AND TYROSINE PROTEIN KINASE"/>
    <property type="match status" value="1"/>
</dbReference>
<dbReference type="SMART" id="SM00220">
    <property type="entry name" value="S_TKc"/>
    <property type="match status" value="1"/>
</dbReference>
<keyword evidence="5" id="KW-0808">Transferase</keyword>
<dbReference type="GO" id="GO:0004674">
    <property type="term" value="F:protein serine/threonine kinase activity"/>
    <property type="evidence" value="ECO:0007669"/>
    <property type="project" value="UniProtKB-KW"/>
</dbReference>
<evidence type="ECO:0000256" key="9">
    <source>
        <dbReference type="ARBA" id="ARBA00041268"/>
    </source>
</evidence>
<accession>A0A913WNS7</accession>
<dbReference type="GO" id="GO:0044344">
    <property type="term" value="P:cellular response to fibroblast growth factor stimulus"/>
    <property type="evidence" value="ECO:0007669"/>
    <property type="project" value="TreeGrafter"/>
</dbReference>
<evidence type="ECO:0000256" key="7">
    <source>
        <dbReference type="ARBA" id="ARBA00023137"/>
    </source>
</evidence>
<dbReference type="PANTHER" id="PTHR46392">
    <property type="entry name" value="DUAL SERINE/THREONINE AND TYROSINE PROTEIN KINASE"/>
    <property type="match status" value="1"/>
</dbReference>
<evidence type="ECO:0000259" key="15">
    <source>
        <dbReference type="PROSITE" id="PS50011"/>
    </source>
</evidence>
<reference evidence="16" key="1">
    <citation type="submission" date="2022-11" db="UniProtKB">
        <authorList>
            <consortium name="EnsemblMetazoa"/>
        </authorList>
    </citation>
    <scope>IDENTIFICATION</scope>
</reference>
<protein>
    <recommendedName>
        <fullName evidence="8">Dual serine/threonine and tyrosine protein kinase</fullName>
        <ecNumber evidence="2">2.7.12.1</ecNumber>
    </recommendedName>
    <alternativeName>
        <fullName evidence="10">Dusty protein kinase</fullName>
    </alternativeName>
    <alternativeName>
        <fullName evidence="9">Receptor-interacting serine/threonine-protein kinase 5</fullName>
    </alternativeName>
</protein>
<dbReference type="Gene3D" id="3.40.50.300">
    <property type="entry name" value="P-loop containing nucleotide triphosphate hydrolases"/>
    <property type="match status" value="1"/>
</dbReference>
<evidence type="ECO:0000256" key="1">
    <source>
        <dbReference type="ARBA" id="ARBA00004496"/>
    </source>
</evidence>
<comment type="catalytic activity">
    <reaction evidence="11">
        <text>L-seryl-[protein] + ATP = O-phospho-L-seryl-[protein] + ADP + H(+)</text>
        <dbReference type="Rhea" id="RHEA:17989"/>
        <dbReference type="Rhea" id="RHEA-COMP:9863"/>
        <dbReference type="Rhea" id="RHEA-COMP:11604"/>
        <dbReference type="ChEBI" id="CHEBI:15378"/>
        <dbReference type="ChEBI" id="CHEBI:29999"/>
        <dbReference type="ChEBI" id="CHEBI:30616"/>
        <dbReference type="ChEBI" id="CHEBI:83421"/>
        <dbReference type="ChEBI" id="CHEBI:456216"/>
        <dbReference type="EC" id="2.7.12.1"/>
    </reaction>
</comment>
<evidence type="ECO:0000313" key="17">
    <source>
        <dbReference type="Proteomes" id="UP000887567"/>
    </source>
</evidence>
<dbReference type="InterPro" id="IPR011009">
    <property type="entry name" value="Kinase-like_dom_sf"/>
</dbReference>
<keyword evidence="4" id="KW-0723">Serine/threonine-protein kinase</keyword>
<dbReference type="PROSITE" id="PS50011">
    <property type="entry name" value="PROTEIN_KINASE_DOM"/>
    <property type="match status" value="1"/>
</dbReference>
<keyword evidence="6" id="KW-0418">Kinase</keyword>
<organism evidence="16 17">
    <name type="scientific">Exaiptasia diaphana</name>
    <name type="common">Tropical sea anemone</name>
    <name type="synonym">Aiptasia pulchella</name>
    <dbReference type="NCBI Taxonomy" id="2652724"/>
    <lineage>
        <taxon>Eukaryota</taxon>
        <taxon>Metazoa</taxon>
        <taxon>Cnidaria</taxon>
        <taxon>Anthozoa</taxon>
        <taxon>Hexacorallia</taxon>
        <taxon>Actiniaria</taxon>
        <taxon>Aiptasiidae</taxon>
        <taxon>Exaiptasia</taxon>
    </lineage>
</organism>
<evidence type="ECO:0000256" key="6">
    <source>
        <dbReference type="ARBA" id="ARBA00022777"/>
    </source>
</evidence>
<evidence type="ECO:0000256" key="13">
    <source>
        <dbReference type="ARBA" id="ARBA00051680"/>
    </source>
</evidence>
<evidence type="ECO:0000313" key="16">
    <source>
        <dbReference type="EnsemblMetazoa" id="XP_020891805.1"/>
    </source>
</evidence>
<proteinExistence type="predicted"/>
<dbReference type="InterPro" id="IPR008271">
    <property type="entry name" value="Ser/Thr_kinase_AS"/>
</dbReference>
<dbReference type="KEGG" id="epa:110231158"/>
<dbReference type="GO" id="GO:0043066">
    <property type="term" value="P:negative regulation of apoptotic process"/>
    <property type="evidence" value="ECO:0007669"/>
    <property type="project" value="TreeGrafter"/>
</dbReference>
<evidence type="ECO:0000256" key="5">
    <source>
        <dbReference type="ARBA" id="ARBA00022679"/>
    </source>
</evidence>
<evidence type="ECO:0000256" key="11">
    <source>
        <dbReference type="ARBA" id="ARBA00049003"/>
    </source>
</evidence>
<feature type="compositionally biased region" description="Acidic residues" evidence="14">
    <location>
        <begin position="278"/>
        <end position="298"/>
    </location>
</feature>
<dbReference type="GO" id="GO:0004712">
    <property type="term" value="F:protein serine/threonine/tyrosine kinase activity"/>
    <property type="evidence" value="ECO:0007669"/>
    <property type="project" value="UniProtKB-EC"/>
</dbReference>
<comment type="catalytic activity">
    <reaction evidence="13">
        <text>L-tyrosyl-[protein] + ATP = O-phospho-L-tyrosyl-[protein] + ADP + H(+)</text>
        <dbReference type="Rhea" id="RHEA:10596"/>
        <dbReference type="Rhea" id="RHEA-COMP:10136"/>
        <dbReference type="Rhea" id="RHEA-COMP:20101"/>
        <dbReference type="ChEBI" id="CHEBI:15378"/>
        <dbReference type="ChEBI" id="CHEBI:30616"/>
        <dbReference type="ChEBI" id="CHEBI:46858"/>
        <dbReference type="ChEBI" id="CHEBI:61978"/>
        <dbReference type="ChEBI" id="CHEBI:456216"/>
        <dbReference type="EC" id="2.7.12.1"/>
    </reaction>
</comment>
<comment type="subcellular location">
    <subcellularLocation>
        <location evidence="1">Cytoplasm</location>
    </subcellularLocation>
</comment>
<evidence type="ECO:0000256" key="2">
    <source>
        <dbReference type="ARBA" id="ARBA00013203"/>
    </source>
</evidence>
<dbReference type="GO" id="GO:0045743">
    <property type="term" value="P:positive regulation of fibroblast growth factor receptor signaling pathway"/>
    <property type="evidence" value="ECO:0007669"/>
    <property type="project" value="TreeGrafter"/>
</dbReference>
<dbReference type="OMA" id="VGQTNCG"/>
<comment type="catalytic activity">
    <reaction evidence="12">
        <text>L-threonyl-[protein] + ATP = O-phospho-L-threonyl-[protein] + ADP + H(+)</text>
        <dbReference type="Rhea" id="RHEA:46608"/>
        <dbReference type="Rhea" id="RHEA-COMP:11060"/>
        <dbReference type="Rhea" id="RHEA-COMP:11605"/>
        <dbReference type="ChEBI" id="CHEBI:15378"/>
        <dbReference type="ChEBI" id="CHEBI:30013"/>
        <dbReference type="ChEBI" id="CHEBI:30616"/>
        <dbReference type="ChEBI" id="CHEBI:61977"/>
        <dbReference type="ChEBI" id="CHEBI:456216"/>
        <dbReference type="EC" id="2.7.12.1"/>
    </reaction>
</comment>
<dbReference type="AlphaFoldDB" id="A0A913WNS7"/>
<dbReference type="PROSITE" id="PS00108">
    <property type="entry name" value="PROTEIN_KINASE_ST"/>
    <property type="match status" value="1"/>
</dbReference>
<evidence type="ECO:0000256" key="3">
    <source>
        <dbReference type="ARBA" id="ARBA00022490"/>
    </source>
</evidence>
<dbReference type="EC" id="2.7.12.1" evidence="2"/>
<dbReference type="GO" id="GO:0004713">
    <property type="term" value="F:protein tyrosine kinase activity"/>
    <property type="evidence" value="ECO:0007669"/>
    <property type="project" value="UniProtKB-KW"/>
</dbReference>
<evidence type="ECO:0000256" key="4">
    <source>
        <dbReference type="ARBA" id="ARBA00022527"/>
    </source>
</evidence>
<sequence>MDNMDLQLRASFDEFRRNKNAMEQIHKDTLVCFQNIEKALGSHKLGKELAHEIVTEMTMAKQGSVDASMILVELEGTDATTLTSSLSDILYTKEEQEEVSALFAQSPALIVVGQTNSGKSSIINEILRSRIVSTSDQPCTSRIVKLTYSKEDYVRLVDRRGKTIEEFKPNDKKIPREMIELREGDRASENRVTAKIEAGFDIPFLKSGVDIIDSPGRDENEALDELVRVQLKNILPFIVYVIDGHNLFTALDKSVLDEINERKSDLDIFFVVSKIEPQEEDSSDEEEEEDDEDDDYESVQDNKKRRVFEQLVKNGLLTDDKEIKDQEYFHGLSAWKLSEYRRKKRKNPDWNDPHKSYKEYIDAFERFQSCLKNFSDTSLKASTRRSCQTLISVLQRCLYFFIEKANSLKQNRDSVIAMLNRIEEEEKLVHDNVAQQVEKHKSEIVDVMVQAIDDLKGTVPQEARTFQYGEEFSLPIRDGFVKSKEAVSQCRKQIQQLVFNAVFKRIEVTLMKMFSTRDNFFEELEQRVKTIEEEAALDETTTYEASAALHNNLVKCYQVNPDIRSNGFSWEKLFKKFREILVAFLKHPRATITGKVKVGDPEWKSKTALETISEINVPQVATELIKSLKSHFESCHNQFIEQLKNILRVLRRGGTLKDEQRKVILDFAPDVASLEMLCHSVNDHARFGRPQPGEMIGAGAQGNVFTCRNIVTPEGKPCVVKVVPVGSESLLKDLTLELHTTRTISHPNILPIVCTTIEPNPSTGIRVSIVTERMKCDLQNALKEIPSLRIRLMILLDVALALQYLHHKGLMHRDIKLQNVLVDENNRGYLTDFGLCKPEGLASGSLVGTPIAMAPEMIAQCYSKSVDVYAFGILMWRVCEGQGNQPQNIFLFPVPLIMLAINAKEKRKPEHKDCFLPSCWKLMEKCWGDDPEARPSFDDIVKDLKQILDDKCII</sequence>